<comment type="similarity">
    <text evidence="3">Belongs to the SMC family. SMC5 subfamily.</text>
</comment>
<dbReference type="AlphaFoldDB" id="A0A3N4LW67"/>
<protein>
    <recommendedName>
        <fullName evidence="4">Structural maintenance of chromosomes protein 5</fullName>
    </recommendedName>
</protein>
<dbReference type="PANTHER" id="PTHR45916">
    <property type="entry name" value="STRUCTURAL MAINTENANCE OF CHROMOSOMES PROTEIN 5"/>
    <property type="match status" value="1"/>
</dbReference>
<dbReference type="InParanoid" id="A0A3N4LW67"/>
<dbReference type="InterPro" id="IPR003395">
    <property type="entry name" value="RecF/RecN/SMC_N"/>
</dbReference>
<evidence type="ECO:0000259" key="12">
    <source>
        <dbReference type="Pfam" id="PF02463"/>
    </source>
</evidence>
<dbReference type="SUPFAM" id="SSF52540">
    <property type="entry name" value="P-loop containing nucleoside triphosphate hydrolases"/>
    <property type="match status" value="2"/>
</dbReference>
<name>A0A3N4LW67_9PEZI</name>
<feature type="compositionally biased region" description="Basic and acidic residues" evidence="11">
    <location>
        <begin position="42"/>
        <end position="69"/>
    </location>
</feature>
<evidence type="ECO:0000313" key="14">
    <source>
        <dbReference type="Proteomes" id="UP000267821"/>
    </source>
</evidence>
<dbReference type="EMBL" id="ML121536">
    <property type="protein sequence ID" value="RPB25938.1"/>
    <property type="molecule type" value="Genomic_DNA"/>
</dbReference>
<feature type="coiled-coil region" evidence="10">
    <location>
        <begin position="918"/>
        <end position="952"/>
    </location>
</feature>
<evidence type="ECO:0000256" key="2">
    <source>
        <dbReference type="ARBA" id="ARBA00004286"/>
    </source>
</evidence>
<feature type="region of interest" description="Disordered" evidence="11">
    <location>
        <begin position="1"/>
        <end position="110"/>
    </location>
</feature>
<dbReference type="OrthoDB" id="10254973at2759"/>
<dbReference type="GO" id="GO:0000724">
    <property type="term" value="P:double-strand break repair via homologous recombination"/>
    <property type="evidence" value="ECO:0007669"/>
    <property type="project" value="TreeGrafter"/>
</dbReference>
<feature type="coiled-coil region" evidence="10">
    <location>
        <begin position="391"/>
        <end position="475"/>
    </location>
</feature>
<evidence type="ECO:0000256" key="11">
    <source>
        <dbReference type="SAM" id="MobiDB-lite"/>
    </source>
</evidence>
<evidence type="ECO:0000256" key="7">
    <source>
        <dbReference type="ARBA" id="ARBA00022840"/>
    </source>
</evidence>
<dbReference type="Pfam" id="PF02463">
    <property type="entry name" value="SMC_N"/>
    <property type="match status" value="1"/>
</dbReference>
<feature type="compositionally biased region" description="Acidic residues" evidence="11">
    <location>
        <begin position="79"/>
        <end position="100"/>
    </location>
</feature>
<keyword evidence="9" id="KW-0539">Nucleus</keyword>
<reference evidence="13 14" key="1">
    <citation type="journal article" date="2018" name="Nat. Ecol. Evol.">
        <title>Pezizomycetes genomes reveal the molecular basis of ectomycorrhizal truffle lifestyle.</title>
        <authorList>
            <person name="Murat C."/>
            <person name="Payen T."/>
            <person name="Noel B."/>
            <person name="Kuo A."/>
            <person name="Morin E."/>
            <person name="Chen J."/>
            <person name="Kohler A."/>
            <person name="Krizsan K."/>
            <person name="Balestrini R."/>
            <person name="Da Silva C."/>
            <person name="Montanini B."/>
            <person name="Hainaut M."/>
            <person name="Levati E."/>
            <person name="Barry K.W."/>
            <person name="Belfiori B."/>
            <person name="Cichocki N."/>
            <person name="Clum A."/>
            <person name="Dockter R.B."/>
            <person name="Fauchery L."/>
            <person name="Guy J."/>
            <person name="Iotti M."/>
            <person name="Le Tacon F."/>
            <person name="Lindquist E.A."/>
            <person name="Lipzen A."/>
            <person name="Malagnac F."/>
            <person name="Mello A."/>
            <person name="Molinier V."/>
            <person name="Miyauchi S."/>
            <person name="Poulain J."/>
            <person name="Riccioni C."/>
            <person name="Rubini A."/>
            <person name="Sitrit Y."/>
            <person name="Splivallo R."/>
            <person name="Traeger S."/>
            <person name="Wang M."/>
            <person name="Zifcakova L."/>
            <person name="Wipf D."/>
            <person name="Zambonelli A."/>
            <person name="Paolocci F."/>
            <person name="Nowrousian M."/>
            <person name="Ottonello S."/>
            <person name="Baldrian P."/>
            <person name="Spatafora J.W."/>
            <person name="Henrissat B."/>
            <person name="Nagy L.G."/>
            <person name="Aury J.M."/>
            <person name="Wincker P."/>
            <person name="Grigoriev I.V."/>
            <person name="Bonfante P."/>
            <person name="Martin F.M."/>
        </authorList>
    </citation>
    <scope>NUCLEOTIDE SEQUENCE [LARGE SCALE GENOMIC DNA]</scope>
    <source>
        <strain evidence="13 14">ATCC MYA-4762</strain>
    </source>
</reference>
<dbReference type="Proteomes" id="UP000267821">
    <property type="component" value="Unassembled WGS sequence"/>
</dbReference>
<dbReference type="InterPro" id="IPR027417">
    <property type="entry name" value="P-loop_NTPase"/>
</dbReference>
<evidence type="ECO:0000256" key="10">
    <source>
        <dbReference type="SAM" id="Coils"/>
    </source>
</evidence>
<organism evidence="13 14">
    <name type="scientific">Terfezia boudieri ATCC MYA-4762</name>
    <dbReference type="NCBI Taxonomy" id="1051890"/>
    <lineage>
        <taxon>Eukaryota</taxon>
        <taxon>Fungi</taxon>
        <taxon>Dikarya</taxon>
        <taxon>Ascomycota</taxon>
        <taxon>Pezizomycotina</taxon>
        <taxon>Pezizomycetes</taxon>
        <taxon>Pezizales</taxon>
        <taxon>Pezizaceae</taxon>
        <taxon>Terfezia</taxon>
    </lineage>
</organism>
<dbReference type="FunCoup" id="A0A3N4LW67">
    <property type="interactions" value="1019"/>
</dbReference>
<feature type="coiled-coil region" evidence="10">
    <location>
        <begin position="778"/>
        <end position="836"/>
    </location>
</feature>
<keyword evidence="7" id="KW-0067">ATP-binding</keyword>
<dbReference type="PANTHER" id="PTHR45916:SF1">
    <property type="entry name" value="STRUCTURAL MAINTENANCE OF CHROMOSOMES PROTEIN 5"/>
    <property type="match status" value="1"/>
</dbReference>
<keyword evidence="8 10" id="KW-0175">Coiled coil</keyword>
<feature type="coiled-coil region" evidence="10">
    <location>
        <begin position="506"/>
        <end position="533"/>
    </location>
</feature>
<feature type="domain" description="RecF/RecN/SMC N-terminal" evidence="12">
    <location>
        <begin position="160"/>
        <end position="1173"/>
    </location>
</feature>
<feature type="coiled-coil region" evidence="10">
    <location>
        <begin position="1012"/>
        <end position="1049"/>
    </location>
</feature>
<keyword evidence="6" id="KW-0547">Nucleotide-binding</keyword>
<keyword evidence="13" id="KW-0378">Hydrolase</keyword>
<gene>
    <name evidence="13" type="ORF">L211DRAFT_866877</name>
</gene>
<feature type="compositionally biased region" description="Basic and acidic residues" evidence="11">
    <location>
        <begin position="13"/>
        <end position="23"/>
    </location>
</feature>
<evidence type="ECO:0000256" key="3">
    <source>
        <dbReference type="ARBA" id="ARBA00010171"/>
    </source>
</evidence>
<dbReference type="GO" id="GO:0030915">
    <property type="term" value="C:Smc5-Smc6 complex"/>
    <property type="evidence" value="ECO:0007669"/>
    <property type="project" value="TreeGrafter"/>
</dbReference>
<comment type="subcellular location">
    <subcellularLocation>
        <location evidence="2">Chromosome</location>
    </subcellularLocation>
    <subcellularLocation>
        <location evidence="1">Nucleus</location>
    </subcellularLocation>
</comment>
<dbReference type="GO" id="GO:0005634">
    <property type="term" value="C:nucleus"/>
    <property type="evidence" value="ECO:0007669"/>
    <property type="project" value="UniProtKB-SubCell"/>
</dbReference>
<dbReference type="GO" id="GO:0003697">
    <property type="term" value="F:single-stranded DNA binding"/>
    <property type="evidence" value="ECO:0007669"/>
    <property type="project" value="TreeGrafter"/>
</dbReference>
<dbReference type="Gene3D" id="3.40.50.300">
    <property type="entry name" value="P-loop containing nucleotide triphosphate hydrolases"/>
    <property type="match status" value="2"/>
</dbReference>
<evidence type="ECO:0000256" key="6">
    <source>
        <dbReference type="ARBA" id="ARBA00022741"/>
    </source>
</evidence>
<evidence type="ECO:0000256" key="5">
    <source>
        <dbReference type="ARBA" id="ARBA00022454"/>
    </source>
</evidence>
<dbReference type="STRING" id="1051890.A0A3N4LW67"/>
<evidence type="ECO:0000313" key="13">
    <source>
        <dbReference type="EMBL" id="RPB25938.1"/>
    </source>
</evidence>
<evidence type="ECO:0000256" key="9">
    <source>
        <dbReference type="ARBA" id="ARBA00023242"/>
    </source>
</evidence>
<dbReference type="GO" id="GO:0005524">
    <property type="term" value="F:ATP binding"/>
    <property type="evidence" value="ECO:0007669"/>
    <property type="project" value="UniProtKB-KW"/>
</dbReference>
<dbReference type="GO" id="GO:0016787">
    <property type="term" value="F:hydrolase activity"/>
    <property type="evidence" value="ECO:0007669"/>
    <property type="project" value="UniProtKB-KW"/>
</dbReference>
<dbReference type="FunFam" id="3.40.50.300:FF:001301">
    <property type="entry name" value="Structural maintenance of chromosomes 5"/>
    <property type="match status" value="1"/>
</dbReference>
<keyword evidence="14" id="KW-1185">Reference proteome</keyword>
<keyword evidence="5" id="KW-0158">Chromosome</keyword>
<evidence type="ECO:0000256" key="4">
    <source>
        <dbReference type="ARBA" id="ARBA00018687"/>
    </source>
</evidence>
<evidence type="ECO:0000256" key="1">
    <source>
        <dbReference type="ARBA" id="ARBA00004123"/>
    </source>
</evidence>
<evidence type="ECO:0000256" key="8">
    <source>
        <dbReference type="ARBA" id="ARBA00023054"/>
    </source>
</evidence>
<accession>A0A3N4LW67</accession>
<sequence length="1218" mass="140320">MPTRISSKAVKHSRADSYDELPIKGRSRKVSQQEDEDEDSEEDRRDQTPNKRLRVDKMFHRVNEVRVKSESSSFQINQDSDEEVEKQEEVEKEEEEEEEKENGLPGLEMLETEDGLHLVKDDDDEESDDGLDGAPEHEEMGLEDIEQGNPKKQKHASGAIVRVKMRNFVTYTNVEFRPGPSLNMVIGPNGTGKSTLVCAICLGLGWSPIHLGRAKDIGAYVKHGCKEASIEIEVQGKPTDEVNPVIKRTITESNKSFFFINGKPATYKSVQQLMKSFSIQIDNLCQFLPQDRVAEFAALDPVNLLRETQRAAAKPEVLEWHEALQKIGKEQKALKAQHEADASTLANLESRQRALEPDVARLRERRDVLREIEMHKRAKPFARYRVSRAVAHTAKARHRELEREFENLRRAQEPTLKKANQKKAYRDKVAGAYREKKRQVELKEKQLMEYKRKYLDESETKIKDKRAELSTATKKERERKNDEVKLRNQIAKMKEDYQNQPEEVDVQGYNQRMRDKSQEIATLKEKAENIRAEVDPKVAKGRAKKAEIQNIIGELENLQSASGQRENLLSNLSKDTYRAYTWIKENADKFEKPVFGPPLIECRVKDQRYVEIVEGIVRSNALAITCQSQKDYQLLMNEFFGSKKAGIKGMGLAEVTIMNYSGTSIPTLERQRSPMSIQELRQRHRMDGWALDFLEGPEPVLNMLCHESRIHSTPVTLRSLSPQENNAFENIFQSWVTDRDHYTVRWRKEYGDDAKSVNARNILRAGIFNTQQVDQAAKQNLEDKMQALKFECSEIEEYVNGAKARYDAIQKQISELNREKVEINKEKDKKLDAQRRWVALGTRIELRSRIEQEEGKLAQKMNGNYKQEAEILGKQLSALCIERAKGALQFATMVNSYINLQNDLLKLQLWDIEANSDVTHLESKNAEVNDLLKRKEVEVAQAKGQMNRAKQEALDDGEVVKKLLEEDDLTSEDREYLRALNERALSLEDLDLEIDVIQGRLSLLHEGNPNAIRDYERRAKEIEVLQKTIQEKQVKMDHLETAIEEVKAKWEPALNEVVEKISAAFSESFEKIGCAGEVKVSKTEDFDKWEIQILVKFRESEKLQILTNQRQSGGERAVSTVFYLMALQSMAQAPFRVVDEINQGMDPRNERLVHHRMVNIACQEHTSQYFLITPKLLANLTYHPRMKVHTINSGDYVEEDYKIDVMKCIAKMKALRRA</sequence>
<proteinExistence type="inferred from homology"/>